<feature type="chain" id="PRO_5038917123" description="Lipoprotein" evidence="1">
    <location>
        <begin position="23"/>
        <end position="130"/>
    </location>
</feature>
<feature type="signal peptide" evidence="1">
    <location>
        <begin position="1"/>
        <end position="22"/>
    </location>
</feature>
<dbReference type="KEGG" id="pmar:B0X71_08620"/>
<dbReference type="AlphaFoldDB" id="A0A1Q2KY59"/>
<name>A0A1Q2KY59_9BACL</name>
<dbReference type="EMBL" id="CP019640">
    <property type="protein sequence ID" value="AQQ53148.1"/>
    <property type="molecule type" value="Genomic_DNA"/>
</dbReference>
<organism evidence="2 3">
    <name type="scientific">Planococcus lenghuensis</name>
    <dbReference type="NCBI Taxonomy" id="2213202"/>
    <lineage>
        <taxon>Bacteria</taxon>
        <taxon>Bacillati</taxon>
        <taxon>Bacillota</taxon>
        <taxon>Bacilli</taxon>
        <taxon>Bacillales</taxon>
        <taxon>Caryophanaceae</taxon>
        <taxon>Planococcus</taxon>
    </lineage>
</organism>
<dbReference type="RefSeq" id="WP_077589034.1">
    <property type="nucleotide sequence ID" value="NZ_CP019640.1"/>
</dbReference>
<reference evidence="2 3" key="1">
    <citation type="submission" date="2017-02" db="EMBL/GenBank/DDBJ databases">
        <title>The complete genomic sequence of a novel cold adapted crude oil-degrading bacterium Planococcus qaidamina Y42.</title>
        <authorList>
            <person name="Yang R."/>
        </authorList>
    </citation>
    <scope>NUCLEOTIDE SEQUENCE [LARGE SCALE GENOMIC DNA]</scope>
    <source>
        <strain evidence="2 3">Y42</strain>
    </source>
</reference>
<sequence>MKRVHSLVVLICLLMALTSCNSKPMTIVDFYEGSLENITEISILDGRTGEEVRTVDSAVIDAFLQDIQSIQFVPEKDQSAREGYLYSIRFFEGDSETFRFTPIEVEGNYYETEPDIHPVISQYAEEFSLE</sequence>
<keyword evidence="3" id="KW-1185">Reference proteome</keyword>
<evidence type="ECO:0008006" key="4">
    <source>
        <dbReference type="Google" id="ProtNLM"/>
    </source>
</evidence>
<evidence type="ECO:0000313" key="2">
    <source>
        <dbReference type="EMBL" id="AQQ53148.1"/>
    </source>
</evidence>
<evidence type="ECO:0000256" key="1">
    <source>
        <dbReference type="SAM" id="SignalP"/>
    </source>
</evidence>
<keyword evidence="1" id="KW-0732">Signal</keyword>
<accession>A0A1Q2KY59</accession>
<protein>
    <recommendedName>
        <fullName evidence="4">Lipoprotein</fullName>
    </recommendedName>
</protein>
<dbReference type="PROSITE" id="PS51257">
    <property type="entry name" value="PROKAR_LIPOPROTEIN"/>
    <property type="match status" value="1"/>
</dbReference>
<dbReference type="OrthoDB" id="2868629at2"/>
<dbReference type="Proteomes" id="UP000188184">
    <property type="component" value="Chromosome"/>
</dbReference>
<evidence type="ECO:0000313" key="3">
    <source>
        <dbReference type="Proteomes" id="UP000188184"/>
    </source>
</evidence>
<gene>
    <name evidence="2" type="ORF">B0X71_08620</name>
</gene>
<proteinExistence type="predicted"/>